<dbReference type="SUPFAM" id="SSF50118">
    <property type="entry name" value="Cell growth inhibitor/plasmid maintenance toxic component"/>
    <property type="match status" value="1"/>
</dbReference>
<evidence type="ECO:0000259" key="1">
    <source>
        <dbReference type="Pfam" id="PF08940"/>
    </source>
</evidence>
<reference evidence="2 3" key="1">
    <citation type="submission" date="2020-01" db="EMBL/GenBank/DDBJ databases">
        <title>Pseudarthrobacter psychrotolerans sp. nov., isolated from antarctic soil.</title>
        <authorList>
            <person name="Shin Y."/>
            <person name="Park W."/>
        </authorList>
    </citation>
    <scope>NUCLEOTIDE SEQUENCE [LARGE SCALE GENOMIC DNA]</scope>
    <source>
        <strain evidence="2 3">YJ56</strain>
    </source>
</reference>
<feature type="domain" description="DUF1918" evidence="1">
    <location>
        <begin position="1"/>
        <end position="57"/>
    </location>
</feature>
<dbReference type="InterPro" id="IPR015035">
    <property type="entry name" value="DUF1918"/>
</dbReference>
<evidence type="ECO:0000313" key="3">
    <source>
        <dbReference type="Proteomes" id="UP000464186"/>
    </source>
</evidence>
<gene>
    <name evidence="2" type="ORF">GU243_05530</name>
</gene>
<dbReference type="Pfam" id="PF08940">
    <property type="entry name" value="DUF1918"/>
    <property type="match status" value="1"/>
</dbReference>
<dbReference type="Proteomes" id="UP000464186">
    <property type="component" value="Chromosome"/>
</dbReference>
<dbReference type="Gene3D" id="2.30.30.440">
    <property type="entry name" value="Domain of unknown function DUF1918"/>
    <property type="match status" value="1"/>
</dbReference>
<dbReference type="KEGG" id="psey:GU243_05530"/>
<evidence type="ECO:0000313" key="2">
    <source>
        <dbReference type="EMBL" id="QHK19299.1"/>
    </source>
</evidence>
<proteinExistence type="predicted"/>
<sequence>MEAMQGDRIVVRGRTVGSSDRHGVIVEVRGQEGHPPYLVRFDDGHETVMYPGGDFAVERGHGVQSG</sequence>
<accession>A0A6P1NIB7</accession>
<name>A0A6P1NIB7_9MICC</name>
<organism evidence="2 3">
    <name type="scientific">Pseudarthrobacter psychrotolerans</name>
    <dbReference type="NCBI Taxonomy" id="2697569"/>
    <lineage>
        <taxon>Bacteria</taxon>
        <taxon>Bacillati</taxon>
        <taxon>Actinomycetota</taxon>
        <taxon>Actinomycetes</taxon>
        <taxon>Micrococcales</taxon>
        <taxon>Micrococcaceae</taxon>
        <taxon>Pseudarthrobacter</taxon>
    </lineage>
</organism>
<protein>
    <submittedName>
        <fullName evidence="2">DUF1918 domain-containing protein</fullName>
    </submittedName>
</protein>
<dbReference type="AlphaFoldDB" id="A0A6P1NIB7"/>
<dbReference type="EMBL" id="CP047898">
    <property type="protein sequence ID" value="QHK19299.1"/>
    <property type="molecule type" value="Genomic_DNA"/>
</dbReference>
<keyword evidence="3" id="KW-1185">Reference proteome</keyword>